<evidence type="ECO:0000313" key="6">
    <source>
        <dbReference type="EMBL" id="PRW57207.1"/>
    </source>
</evidence>
<reference evidence="6 7" key="1">
    <citation type="journal article" date="2018" name="Plant J.">
        <title>Genome sequences of Chlorella sorokiniana UTEX 1602 and Micractinium conductrix SAG 241.80: implications to maltose excretion by a green alga.</title>
        <authorList>
            <person name="Arriola M.B."/>
            <person name="Velmurugan N."/>
            <person name="Zhang Y."/>
            <person name="Plunkett M.H."/>
            <person name="Hondzo H."/>
            <person name="Barney B.M."/>
        </authorList>
    </citation>
    <scope>NUCLEOTIDE SEQUENCE [LARGE SCALE GENOMIC DNA]</scope>
    <source>
        <strain evidence="7">UTEX 1602</strain>
    </source>
</reference>
<dbReference type="SMART" id="SM00020">
    <property type="entry name" value="Tryp_SPc"/>
    <property type="match status" value="1"/>
</dbReference>
<dbReference type="InterPro" id="IPR043504">
    <property type="entry name" value="Peptidase_S1_PA_chymotrypsin"/>
</dbReference>
<keyword evidence="3" id="KW-0378">Hydrolase</keyword>
<dbReference type="InterPro" id="IPR001254">
    <property type="entry name" value="Trypsin_dom"/>
</dbReference>
<dbReference type="Proteomes" id="UP000239899">
    <property type="component" value="Unassembled WGS sequence"/>
</dbReference>
<dbReference type="InterPro" id="IPR033116">
    <property type="entry name" value="TRYPSIN_SER"/>
</dbReference>
<dbReference type="InterPro" id="IPR001314">
    <property type="entry name" value="Peptidase_S1A"/>
</dbReference>
<dbReference type="InterPro" id="IPR050430">
    <property type="entry name" value="Peptidase_S1"/>
</dbReference>
<comment type="caution">
    <text evidence="6">The sequence shown here is derived from an EMBL/GenBank/DDBJ whole genome shotgun (WGS) entry which is preliminary data.</text>
</comment>
<name>A0A2P6TT18_CHLSO</name>
<dbReference type="CDD" id="cd00190">
    <property type="entry name" value="Tryp_SPc"/>
    <property type="match status" value="1"/>
</dbReference>
<evidence type="ECO:0000259" key="5">
    <source>
        <dbReference type="PROSITE" id="PS50240"/>
    </source>
</evidence>
<accession>A0A2P6TT18</accession>
<feature type="signal peptide" evidence="4">
    <location>
        <begin position="1"/>
        <end position="21"/>
    </location>
</feature>
<keyword evidence="3" id="KW-0645">Protease</keyword>
<dbReference type="Pfam" id="PF00089">
    <property type="entry name" value="Trypsin"/>
    <property type="match status" value="1"/>
</dbReference>
<dbReference type="EMBL" id="LHPG02000007">
    <property type="protein sequence ID" value="PRW57207.1"/>
    <property type="molecule type" value="Genomic_DNA"/>
</dbReference>
<dbReference type="InterPro" id="IPR018114">
    <property type="entry name" value="TRYPSIN_HIS"/>
</dbReference>
<sequence length="281" mass="28720">MWARAGLLAAALLLFSQGAQAIAGGIEAAPGEVPSIAVMFYETPYTGKRVWCGGTLIRPTVVLTAGHCVADGMDEMLAGVKVGVLRLDDPAAPLRNISRFIVHPDYYNSQADPDATTPGLDNDVALVLLDGPVEGVPLQRLADNSTEVEAGEALLAAGWGRVPGATAKTPNPNTLLTMELAAVDLQECKEWFAAFNQSRLGGADNLCAGSSAANGTCSGDSGGPLLLDGVQVGIVSHGLFGEAARDGAPGGCGSAGQLNAFASVAHFRPWIDGVLAAEGLL</sequence>
<dbReference type="Gene3D" id="2.40.10.10">
    <property type="entry name" value="Trypsin-like serine proteases"/>
    <property type="match status" value="1"/>
</dbReference>
<dbReference type="PROSITE" id="PS00134">
    <property type="entry name" value="TRYPSIN_HIS"/>
    <property type="match status" value="1"/>
</dbReference>
<evidence type="ECO:0000256" key="1">
    <source>
        <dbReference type="ARBA" id="ARBA00007664"/>
    </source>
</evidence>
<dbReference type="AlphaFoldDB" id="A0A2P6TT18"/>
<dbReference type="OrthoDB" id="6755574at2759"/>
<dbReference type="PANTHER" id="PTHR24276">
    <property type="entry name" value="POLYSERASE-RELATED"/>
    <property type="match status" value="1"/>
</dbReference>
<dbReference type="PRINTS" id="PR00722">
    <property type="entry name" value="CHYMOTRYPSIN"/>
</dbReference>
<evidence type="ECO:0000313" key="7">
    <source>
        <dbReference type="Proteomes" id="UP000239899"/>
    </source>
</evidence>
<feature type="chain" id="PRO_5015113467" evidence="4">
    <location>
        <begin position="22"/>
        <end position="281"/>
    </location>
</feature>
<proteinExistence type="inferred from homology"/>
<organism evidence="6 7">
    <name type="scientific">Chlorella sorokiniana</name>
    <name type="common">Freshwater green alga</name>
    <dbReference type="NCBI Taxonomy" id="3076"/>
    <lineage>
        <taxon>Eukaryota</taxon>
        <taxon>Viridiplantae</taxon>
        <taxon>Chlorophyta</taxon>
        <taxon>core chlorophytes</taxon>
        <taxon>Trebouxiophyceae</taxon>
        <taxon>Chlorellales</taxon>
        <taxon>Chlorellaceae</taxon>
        <taxon>Chlorella clade</taxon>
        <taxon>Chlorella</taxon>
    </lineage>
</organism>
<keyword evidence="4" id="KW-0732">Signal</keyword>
<evidence type="ECO:0000256" key="3">
    <source>
        <dbReference type="RuleBase" id="RU363034"/>
    </source>
</evidence>
<dbReference type="SUPFAM" id="SSF50494">
    <property type="entry name" value="Trypsin-like serine proteases"/>
    <property type="match status" value="1"/>
</dbReference>
<dbReference type="GO" id="GO:0004252">
    <property type="term" value="F:serine-type endopeptidase activity"/>
    <property type="evidence" value="ECO:0007669"/>
    <property type="project" value="InterPro"/>
</dbReference>
<comment type="similarity">
    <text evidence="1">Belongs to the peptidase S1 family.</text>
</comment>
<feature type="domain" description="Peptidase S1" evidence="5">
    <location>
        <begin position="22"/>
        <end position="276"/>
    </location>
</feature>
<dbReference type="STRING" id="3076.A0A2P6TT18"/>
<dbReference type="PANTHER" id="PTHR24276:SF91">
    <property type="entry name" value="AT26814P-RELATED"/>
    <property type="match status" value="1"/>
</dbReference>
<dbReference type="InterPro" id="IPR009003">
    <property type="entry name" value="Peptidase_S1_PA"/>
</dbReference>
<dbReference type="PROSITE" id="PS00135">
    <property type="entry name" value="TRYPSIN_SER"/>
    <property type="match status" value="1"/>
</dbReference>
<keyword evidence="2" id="KW-1015">Disulfide bond</keyword>
<keyword evidence="3" id="KW-0720">Serine protease</keyword>
<keyword evidence="7" id="KW-1185">Reference proteome</keyword>
<evidence type="ECO:0000256" key="2">
    <source>
        <dbReference type="ARBA" id="ARBA00023157"/>
    </source>
</evidence>
<evidence type="ECO:0000256" key="4">
    <source>
        <dbReference type="SAM" id="SignalP"/>
    </source>
</evidence>
<gene>
    <name evidence="6" type="ORF">C2E21_3872</name>
</gene>
<dbReference type="GO" id="GO:0006508">
    <property type="term" value="P:proteolysis"/>
    <property type="evidence" value="ECO:0007669"/>
    <property type="project" value="UniProtKB-KW"/>
</dbReference>
<protein>
    <submittedName>
        <fullName evidence="6">Chymotrypsin-1-like isoform X1</fullName>
    </submittedName>
</protein>
<dbReference type="PROSITE" id="PS50240">
    <property type="entry name" value="TRYPSIN_DOM"/>
    <property type="match status" value="1"/>
</dbReference>